<dbReference type="STRING" id="1579979.WM2015_1179"/>
<dbReference type="InterPro" id="IPR019734">
    <property type="entry name" value="TPR_rpt"/>
</dbReference>
<dbReference type="KEGG" id="wma:WM2015_1179"/>
<dbReference type="PROSITE" id="PS51257">
    <property type="entry name" value="PROKAR_LIPOPROTEIN"/>
    <property type="match status" value="1"/>
</dbReference>
<organism evidence="1 2">
    <name type="scientific">Wenzhouxiangella marina</name>
    <dbReference type="NCBI Taxonomy" id="1579979"/>
    <lineage>
        <taxon>Bacteria</taxon>
        <taxon>Pseudomonadati</taxon>
        <taxon>Pseudomonadota</taxon>
        <taxon>Gammaproteobacteria</taxon>
        <taxon>Chromatiales</taxon>
        <taxon>Wenzhouxiangellaceae</taxon>
        <taxon>Wenzhouxiangella</taxon>
    </lineage>
</organism>
<gene>
    <name evidence="1" type="ORF">WM2015_1179</name>
</gene>
<dbReference type="EMBL" id="CP012154">
    <property type="protein sequence ID" value="AKS41553.1"/>
    <property type="molecule type" value="Genomic_DNA"/>
</dbReference>
<dbReference type="OrthoDB" id="9776053at2"/>
<evidence type="ECO:0000313" key="1">
    <source>
        <dbReference type="EMBL" id="AKS41553.1"/>
    </source>
</evidence>
<dbReference type="PANTHER" id="PTHR12558:SF33">
    <property type="entry name" value="BLL7664 PROTEIN"/>
    <property type="match status" value="1"/>
</dbReference>
<dbReference type="SMART" id="SM00028">
    <property type="entry name" value="TPR"/>
    <property type="match status" value="7"/>
</dbReference>
<dbReference type="Pfam" id="PF13432">
    <property type="entry name" value="TPR_16"/>
    <property type="match status" value="1"/>
</dbReference>
<dbReference type="RefSeq" id="WP_082169507.1">
    <property type="nucleotide sequence ID" value="NZ_CP012154.1"/>
</dbReference>
<sequence>MMRLVTLACVLLLVACGQEDTATPLAAIPELDPAGLEAEVAAHLEEVRGAVATAGPDREQGAEAWYEFARVHHAYGQFRAAREGYRNALLLQPDLVEARYLLGVTENRLHRADAAYTAFLAVAGACASPTIACGVDAATVELALAETAFSLADVDASLGHAQEAVALRPDDAAAWVVLARIEREQGRVTSAIEALERARSLAPEANSFYATLANLYELVGDEARATAVAARRGDRAPLRHDTLQASLEDLKRGSAWAIRQAERAFTSGRFEEAAGFYGEALAVVPDNTTALLGLAAARLRLNEAEAAIEVLGRLLAVEPANAKAWLNLGSAHTLAGNDDAARAALETALERSPNYLLARIQLARLHCAFDRPDAAIAELEWLWAQADDRARYARLAARCLLDHRRFEAAAAWVTRGLAAQPDEIQLLGLQVLIQAAAPEEGLRDGASALATVRALMERLPSLELKHLEALALAESGATEDARAIIDALLRVPAIPLDLREELIVQREAFASGRAWRL</sequence>
<evidence type="ECO:0000313" key="2">
    <source>
        <dbReference type="Proteomes" id="UP000066624"/>
    </source>
</evidence>
<dbReference type="Proteomes" id="UP000066624">
    <property type="component" value="Chromosome"/>
</dbReference>
<name>A0A0K0XV47_9GAMM</name>
<dbReference type="PROSITE" id="PS50005">
    <property type="entry name" value="TPR"/>
    <property type="match status" value="4"/>
</dbReference>
<proteinExistence type="predicted"/>
<accession>A0A0K0XV47</accession>
<dbReference type="PANTHER" id="PTHR12558">
    <property type="entry name" value="CELL DIVISION CYCLE 16,23,27"/>
    <property type="match status" value="1"/>
</dbReference>
<dbReference type="InterPro" id="IPR011990">
    <property type="entry name" value="TPR-like_helical_dom_sf"/>
</dbReference>
<reference evidence="1 2" key="1">
    <citation type="submission" date="2015-07" db="EMBL/GenBank/DDBJ databases">
        <authorList>
            <person name="Noorani M."/>
        </authorList>
    </citation>
    <scope>NUCLEOTIDE SEQUENCE [LARGE SCALE GENOMIC DNA]</scope>
    <source>
        <strain evidence="1 2">KCTC 42284</strain>
    </source>
</reference>
<dbReference type="Pfam" id="PF14559">
    <property type="entry name" value="TPR_19"/>
    <property type="match status" value="2"/>
</dbReference>
<protein>
    <submittedName>
        <fullName evidence="1">Uncharacterized protein</fullName>
    </submittedName>
</protein>
<dbReference type="AlphaFoldDB" id="A0A0K0XV47"/>
<dbReference type="Gene3D" id="1.25.40.10">
    <property type="entry name" value="Tetratricopeptide repeat domain"/>
    <property type="match status" value="3"/>
</dbReference>
<dbReference type="SUPFAM" id="SSF48452">
    <property type="entry name" value="TPR-like"/>
    <property type="match status" value="2"/>
</dbReference>
<keyword evidence="2" id="KW-1185">Reference proteome</keyword>